<dbReference type="AlphaFoldDB" id="A0AAD3NPC4"/>
<dbReference type="Proteomes" id="UP001234787">
    <property type="component" value="Unassembled WGS sequence"/>
</dbReference>
<dbReference type="EMBL" id="BSEH01000022">
    <property type="protein sequence ID" value="GLJ56449.1"/>
    <property type="molecule type" value="Genomic_DNA"/>
</dbReference>
<keyword evidence="4" id="KW-1185">Reference proteome</keyword>
<evidence type="ECO:0000256" key="1">
    <source>
        <dbReference type="SAM" id="MobiDB-lite"/>
    </source>
</evidence>
<evidence type="ECO:0000313" key="4">
    <source>
        <dbReference type="Proteomes" id="UP001234787"/>
    </source>
</evidence>
<proteinExistence type="predicted"/>
<feature type="region of interest" description="Disordered" evidence="1">
    <location>
        <begin position="69"/>
        <end position="111"/>
    </location>
</feature>
<feature type="compositionally biased region" description="Basic and acidic residues" evidence="1">
    <location>
        <begin position="1"/>
        <end position="11"/>
    </location>
</feature>
<comment type="caution">
    <text evidence="3">The sequence shown here is derived from an EMBL/GenBank/DDBJ whole genome shotgun (WGS) entry which is preliminary data.</text>
</comment>
<feature type="compositionally biased region" description="Basic residues" evidence="1">
    <location>
        <begin position="89"/>
        <end position="111"/>
    </location>
</feature>
<reference evidence="3" key="1">
    <citation type="submission" date="2022-12" db="EMBL/GenBank/DDBJ databases">
        <title>Chromosome-Level Genome Assembly of Japanese Cedar (Cryptomeriajaponica D. Don).</title>
        <authorList>
            <person name="Fujino T."/>
            <person name="Yamaguchi K."/>
            <person name="Yokoyama T."/>
            <person name="Hamanaka T."/>
            <person name="Harazono Y."/>
            <person name="Kamada H."/>
            <person name="Kobayashi W."/>
            <person name="Ujino-Ihara T."/>
            <person name="Uchiyama K."/>
            <person name="Matsumoto A."/>
            <person name="Izuno A."/>
            <person name="Tsumura Y."/>
            <person name="Toyoda A."/>
            <person name="Shigenobu S."/>
            <person name="Moriguchi Y."/>
            <person name="Ueno S."/>
            <person name="Kasahara M."/>
        </authorList>
    </citation>
    <scope>NUCLEOTIDE SEQUENCE</scope>
</reference>
<accession>A0AAD3NPC4</accession>
<name>A0AAD3NPC4_CRYJA</name>
<feature type="region of interest" description="Disordered" evidence="1">
    <location>
        <begin position="1"/>
        <end position="20"/>
    </location>
</feature>
<evidence type="ECO:0000313" key="2">
    <source>
        <dbReference type="EMBL" id="GLJ56449.1"/>
    </source>
</evidence>
<dbReference type="EMBL" id="BSEH01000959">
    <property type="protein sequence ID" value="GLJ59480.1"/>
    <property type="molecule type" value="Genomic_DNA"/>
</dbReference>
<evidence type="ECO:0000313" key="3">
    <source>
        <dbReference type="EMBL" id="GLJ59480.1"/>
    </source>
</evidence>
<sequence length="111" mass="13883">MHFLLNKKDGDNAPTLDDMLDKERADRALRDEVQVRREIDEMLHQAQEQARLERFETRERFWEQQRQDALDEMHNRQWTSMYRRDREKNRNRRGRRNMNRRRSRGSKRGKK</sequence>
<gene>
    <name evidence="2" type="ORF">SUGI_1224610</name>
    <name evidence="3" type="ORF">SUGI_1510260</name>
</gene>
<organism evidence="3 4">
    <name type="scientific">Cryptomeria japonica</name>
    <name type="common">Japanese cedar</name>
    <name type="synonym">Cupressus japonica</name>
    <dbReference type="NCBI Taxonomy" id="3369"/>
    <lineage>
        <taxon>Eukaryota</taxon>
        <taxon>Viridiplantae</taxon>
        <taxon>Streptophyta</taxon>
        <taxon>Embryophyta</taxon>
        <taxon>Tracheophyta</taxon>
        <taxon>Spermatophyta</taxon>
        <taxon>Pinopsida</taxon>
        <taxon>Pinidae</taxon>
        <taxon>Conifers II</taxon>
        <taxon>Cupressales</taxon>
        <taxon>Cupressaceae</taxon>
        <taxon>Cryptomeria</taxon>
    </lineage>
</organism>
<protein>
    <submittedName>
        <fullName evidence="3">Uncharacterized protein</fullName>
    </submittedName>
</protein>